<reference evidence="1" key="1">
    <citation type="journal article" date="2021" name="Proc. Natl. Acad. Sci. U.S.A.">
        <title>A Catalog of Tens of Thousands of Viruses from Human Metagenomes Reveals Hidden Associations with Chronic Diseases.</title>
        <authorList>
            <person name="Tisza M.J."/>
            <person name="Buck C.B."/>
        </authorList>
    </citation>
    <scope>NUCLEOTIDE SEQUENCE</scope>
    <source>
        <strain evidence="1">CtWiL39</strain>
    </source>
</reference>
<evidence type="ECO:0000313" key="1">
    <source>
        <dbReference type="EMBL" id="DAE11378.1"/>
    </source>
</evidence>
<sequence>MTGQQIYETASAFLYEKDNEDADSKTFAVNFLNVLLQEALPYENAVRRRAGKEQLETAPVLTDLTEQIDYCDQITRAALPYGLASWYFQEALDNFQAENYRSKYLAALDDARKHFNGTVEDVYGW</sequence>
<proteinExistence type="predicted"/>
<accession>A0A8S5PWX9</accession>
<protein>
    <submittedName>
        <fullName evidence="1">Uncharacterized protein</fullName>
    </submittedName>
</protein>
<name>A0A8S5PWX9_9CAUD</name>
<dbReference type="EMBL" id="BK015531">
    <property type="protein sequence ID" value="DAE11378.1"/>
    <property type="molecule type" value="Genomic_DNA"/>
</dbReference>
<organism evidence="1">
    <name type="scientific">Myoviridae sp. ctWiL39</name>
    <dbReference type="NCBI Taxonomy" id="2825120"/>
    <lineage>
        <taxon>Viruses</taxon>
        <taxon>Duplodnaviria</taxon>
        <taxon>Heunggongvirae</taxon>
        <taxon>Uroviricota</taxon>
        <taxon>Caudoviricetes</taxon>
    </lineage>
</organism>